<name>A0A3A1WNF2_9HYPH</name>
<dbReference type="OrthoDB" id="9783791at2"/>
<keyword evidence="2" id="KW-1185">Reference proteome</keyword>
<dbReference type="EMBL" id="QYRN01000010">
    <property type="protein sequence ID" value="RIX98434.1"/>
    <property type="molecule type" value="Genomic_DNA"/>
</dbReference>
<dbReference type="SUPFAM" id="SSF53756">
    <property type="entry name" value="UDP-Glycosyltransferase/glycogen phosphorylase"/>
    <property type="match status" value="1"/>
</dbReference>
<accession>A0A3A1WNF2</accession>
<gene>
    <name evidence="1" type="ORF">D3218_16985</name>
</gene>
<dbReference type="Pfam" id="PF13692">
    <property type="entry name" value="Glyco_trans_1_4"/>
    <property type="match status" value="1"/>
</dbReference>
<dbReference type="RefSeq" id="WP_119541269.1">
    <property type="nucleotide sequence ID" value="NZ_QYRN01000010.1"/>
</dbReference>
<dbReference type="Proteomes" id="UP000265750">
    <property type="component" value="Unassembled WGS sequence"/>
</dbReference>
<reference evidence="2" key="1">
    <citation type="submission" date="2018-09" db="EMBL/GenBank/DDBJ databases">
        <authorList>
            <person name="Tuo L."/>
        </authorList>
    </citation>
    <scope>NUCLEOTIDE SEQUENCE [LARGE SCALE GENOMIC DNA]</scope>
    <source>
        <strain evidence="2">M2BS4Y-1</strain>
    </source>
</reference>
<protein>
    <submittedName>
        <fullName evidence="1">Glycosyltransferase</fullName>
    </submittedName>
</protein>
<organism evidence="1 2">
    <name type="scientific">Aureimonas flava</name>
    <dbReference type="NCBI Taxonomy" id="2320271"/>
    <lineage>
        <taxon>Bacteria</taxon>
        <taxon>Pseudomonadati</taxon>
        <taxon>Pseudomonadota</taxon>
        <taxon>Alphaproteobacteria</taxon>
        <taxon>Hyphomicrobiales</taxon>
        <taxon>Aurantimonadaceae</taxon>
        <taxon>Aureimonas</taxon>
    </lineage>
</organism>
<keyword evidence="1" id="KW-0808">Transferase</keyword>
<evidence type="ECO:0000313" key="2">
    <source>
        <dbReference type="Proteomes" id="UP000265750"/>
    </source>
</evidence>
<sequence>MSGSVDGSPKAAPRAVLVCEEVPVAGTNGAGSYNLTILRALRLLGWRVDLLVTGRRVPATMPQADWGGHVDFLHARPVGRFLVPTSPGALARSAYRLAKRRRAADVRAAGRIAIGRFLGETEVRAVGRRLAASPPDAIFVDTIFRAGVLDAAPAETRHRVLIGHDVFHHRVASLRANGFEAVPAVDRDAEARLYRQFSAIVAINAADERAAREMAPQVRLATVLPSAGVGDSPLAADGRPAAEHRLFYLGSVGAHNVDGLAWFLDAVWPAVRARLPDARLEVAGAIAERFPAPVEGVTFHGRVGDLAALAGGCATAINPVRMGSGIKIKMVDYFGLGLTCVATPKAAEGFPEDPAPPFEVASEAEFAQAVVEQLLDTDRRTALAGRIPAYLALFSDAVAAERIAGLLEG</sequence>
<dbReference type="AlphaFoldDB" id="A0A3A1WNF2"/>
<dbReference type="Gene3D" id="3.40.50.2000">
    <property type="entry name" value="Glycogen Phosphorylase B"/>
    <property type="match status" value="1"/>
</dbReference>
<comment type="caution">
    <text evidence="1">The sequence shown here is derived from an EMBL/GenBank/DDBJ whole genome shotgun (WGS) entry which is preliminary data.</text>
</comment>
<proteinExistence type="predicted"/>
<evidence type="ECO:0000313" key="1">
    <source>
        <dbReference type="EMBL" id="RIX98434.1"/>
    </source>
</evidence>
<dbReference type="GO" id="GO:0016740">
    <property type="term" value="F:transferase activity"/>
    <property type="evidence" value="ECO:0007669"/>
    <property type="project" value="UniProtKB-KW"/>
</dbReference>